<sequence>MKIRPLLPVSLMLGLLLTLPVARAAEDGAKEPAEQTAARTALEKVYDEAFEAADREVFDAPALRAKLDAFLAQYPQDASAASFVGNYFYYVESIDLGQAKAAWAAFADHANPKVKAVADKKLALAELIQRPIEMKFTAADGRAVDVAALRGKVVLIDFWATWCGPCIQEIPNVVAAYNQYHAQGFEIVGISFDKAPDPAKPNPRHKTAEGVLAFAQEKAMPWPQYYDGLHWNNVFGKQYGIQGIPAMFLLDKRGLVVSTNARGPKLAREIQRLLKE</sequence>
<accession>A0A4Q1C8A8</accession>
<evidence type="ECO:0000256" key="2">
    <source>
        <dbReference type="ARBA" id="ARBA00022748"/>
    </source>
</evidence>
<dbReference type="CDD" id="cd02966">
    <property type="entry name" value="TlpA_like_family"/>
    <property type="match status" value="1"/>
</dbReference>
<feature type="chain" id="PRO_5020552481" evidence="5">
    <location>
        <begin position="25"/>
        <end position="276"/>
    </location>
</feature>
<feature type="signal peptide" evidence="5">
    <location>
        <begin position="1"/>
        <end position="24"/>
    </location>
</feature>
<dbReference type="Proteomes" id="UP000290218">
    <property type="component" value="Unassembled WGS sequence"/>
</dbReference>
<dbReference type="PROSITE" id="PS51352">
    <property type="entry name" value="THIOREDOXIN_2"/>
    <property type="match status" value="1"/>
</dbReference>
<name>A0A4Q1C8A8_9BACT</name>
<dbReference type="Pfam" id="PF08534">
    <property type="entry name" value="Redoxin"/>
    <property type="match status" value="1"/>
</dbReference>
<dbReference type="GO" id="GO:0030313">
    <property type="term" value="C:cell envelope"/>
    <property type="evidence" value="ECO:0007669"/>
    <property type="project" value="UniProtKB-SubCell"/>
</dbReference>
<dbReference type="EMBL" id="SDHX01000001">
    <property type="protein sequence ID" value="RXK55174.1"/>
    <property type="molecule type" value="Genomic_DNA"/>
</dbReference>
<keyword evidence="8" id="KW-1185">Reference proteome</keyword>
<comment type="subcellular location">
    <subcellularLocation>
        <location evidence="1">Cell envelope</location>
    </subcellularLocation>
</comment>
<keyword evidence="2" id="KW-0201">Cytochrome c-type biogenesis</keyword>
<dbReference type="GO" id="GO:0017004">
    <property type="term" value="P:cytochrome complex assembly"/>
    <property type="evidence" value="ECO:0007669"/>
    <property type="project" value="UniProtKB-KW"/>
</dbReference>
<gene>
    <name evidence="7" type="ORF">ESB00_04555</name>
</gene>
<dbReference type="AlphaFoldDB" id="A0A4Q1C8A8"/>
<dbReference type="InterPro" id="IPR036249">
    <property type="entry name" value="Thioredoxin-like_sf"/>
</dbReference>
<keyword evidence="4" id="KW-0676">Redox-active center</keyword>
<dbReference type="PANTHER" id="PTHR42852:SF6">
    <property type="entry name" value="THIOL:DISULFIDE INTERCHANGE PROTEIN DSBE"/>
    <property type="match status" value="1"/>
</dbReference>
<dbReference type="GO" id="GO:0016491">
    <property type="term" value="F:oxidoreductase activity"/>
    <property type="evidence" value="ECO:0007669"/>
    <property type="project" value="InterPro"/>
</dbReference>
<dbReference type="InterPro" id="IPR013740">
    <property type="entry name" value="Redoxin"/>
</dbReference>
<evidence type="ECO:0000256" key="5">
    <source>
        <dbReference type="SAM" id="SignalP"/>
    </source>
</evidence>
<keyword evidence="5" id="KW-0732">Signal</keyword>
<proteinExistence type="predicted"/>
<evidence type="ECO:0000313" key="8">
    <source>
        <dbReference type="Proteomes" id="UP000290218"/>
    </source>
</evidence>
<dbReference type="Gene3D" id="3.40.30.10">
    <property type="entry name" value="Glutaredoxin"/>
    <property type="match status" value="1"/>
</dbReference>
<evidence type="ECO:0000259" key="6">
    <source>
        <dbReference type="PROSITE" id="PS51352"/>
    </source>
</evidence>
<dbReference type="RefSeq" id="WP_129046540.1">
    <property type="nucleotide sequence ID" value="NZ_SDHX01000001.1"/>
</dbReference>
<keyword evidence="3" id="KW-1015">Disulfide bond</keyword>
<organism evidence="7 8">
    <name type="scientific">Oleiharenicola lentus</name>
    <dbReference type="NCBI Taxonomy" id="2508720"/>
    <lineage>
        <taxon>Bacteria</taxon>
        <taxon>Pseudomonadati</taxon>
        <taxon>Verrucomicrobiota</taxon>
        <taxon>Opitutia</taxon>
        <taxon>Opitutales</taxon>
        <taxon>Opitutaceae</taxon>
        <taxon>Oleiharenicola</taxon>
    </lineage>
</organism>
<evidence type="ECO:0000256" key="1">
    <source>
        <dbReference type="ARBA" id="ARBA00004196"/>
    </source>
</evidence>
<dbReference type="InterPro" id="IPR013766">
    <property type="entry name" value="Thioredoxin_domain"/>
</dbReference>
<dbReference type="InterPro" id="IPR050553">
    <property type="entry name" value="Thioredoxin_ResA/DsbE_sf"/>
</dbReference>
<dbReference type="SUPFAM" id="SSF52833">
    <property type="entry name" value="Thioredoxin-like"/>
    <property type="match status" value="1"/>
</dbReference>
<comment type="caution">
    <text evidence="7">The sequence shown here is derived from an EMBL/GenBank/DDBJ whole genome shotgun (WGS) entry which is preliminary data.</text>
</comment>
<evidence type="ECO:0000256" key="3">
    <source>
        <dbReference type="ARBA" id="ARBA00023157"/>
    </source>
</evidence>
<reference evidence="7 8" key="1">
    <citation type="submission" date="2019-01" db="EMBL/GenBank/DDBJ databases">
        <title>Lacunisphaera sp. strain TWA-58.</title>
        <authorList>
            <person name="Chen W.-M."/>
        </authorList>
    </citation>
    <scope>NUCLEOTIDE SEQUENCE [LARGE SCALE GENOMIC DNA]</scope>
    <source>
        <strain evidence="7 8">TWA-58</strain>
    </source>
</reference>
<protein>
    <submittedName>
        <fullName evidence="7">TlpA family protein disulfide reductase</fullName>
    </submittedName>
</protein>
<feature type="domain" description="Thioredoxin" evidence="6">
    <location>
        <begin position="125"/>
        <end position="276"/>
    </location>
</feature>
<dbReference type="OrthoDB" id="192903at2"/>
<evidence type="ECO:0000256" key="4">
    <source>
        <dbReference type="ARBA" id="ARBA00023284"/>
    </source>
</evidence>
<evidence type="ECO:0000313" key="7">
    <source>
        <dbReference type="EMBL" id="RXK55174.1"/>
    </source>
</evidence>
<dbReference type="PANTHER" id="PTHR42852">
    <property type="entry name" value="THIOL:DISULFIDE INTERCHANGE PROTEIN DSBE"/>
    <property type="match status" value="1"/>
</dbReference>